<reference evidence="2" key="1">
    <citation type="journal article" date="2022" name="Cell">
        <title>Repeat-based holocentromeres influence genome architecture and karyotype evolution.</title>
        <authorList>
            <person name="Hofstatter P.G."/>
            <person name="Thangavel G."/>
            <person name="Lux T."/>
            <person name="Neumann P."/>
            <person name="Vondrak T."/>
            <person name="Novak P."/>
            <person name="Zhang M."/>
            <person name="Costa L."/>
            <person name="Castellani M."/>
            <person name="Scott A."/>
            <person name="Toegelov H."/>
            <person name="Fuchs J."/>
            <person name="Mata-Sucre Y."/>
            <person name="Dias Y."/>
            <person name="Vanzela A.L.L."/>
            <person name="Huettel B."/>
            <person name="Almeida C.C.S."/>
            <person name="Simkova H."/>
            <person name="Souza G."/>
            <person name="Pedrosa-Harand A."/>
            <person name="Macas J."/>
            <person name="Mayer K.F.X."/>
            <person name="Houben A."/>
            <person name="Marques A."/>
        </authorList>
    </citation>
    <scope>NUCLEOTIDE SEQUENCE</scope>
    <source>
        <strain evidence="2">RhyBre1mFocal</strain>
    </source>
</reference>
<dbReference type="AlphaFoldDB" id="A0A9Q0HW94"/>
<organism evidence="2 3">
    <name type="scientific">Rhynchospora breviuscula</name>
    <dbReference type="NCBI Taxonomy" id="2022672"/>
    <lineage>
        <taxon>Eukaryota</taxon>
        <taxon>Viridiplantae</taxon>
        <taxon>Streptophyta</taxon>
        <taxon>Embryophyta</taxon>
        <taxon>Tracheophyta</taxon>
        <taxon>Spermatophyta</taxon>
        <taxon>Magnoliopsida</taxon>
        <taxon>Liliopsida</taxon>
        <taxon>Poales</taxon>
        <taxon>Cyperaceae</taxon>
        <taxon>Cyperoideae</taxon>
        <taxon>Rhynchosporeae</taxon>
        <taxon>Rhynchospora</taxon>
    </lineage>
</organism>
<dbReference type="Proteomes" id="UP001151287">
    <property type="component" value="Unassembled WGS sequence"/>
</dbReference>
<name>A0A9Q0HW94_9POAL</name>
<evidence type="ECO:0000313" key="2">
    <source>
        <dbReference type="EMBL" id="KAJ1700842.1"/>
    </source>
</evidence>
<evidence type="ECO:0000259" key="1">
    <source>
        <dbReference type="Pfam" id="PF13968"/>
    </source>
</evidence>
<dbReference type="EMBL" id="JAMQYH010000001">
    <property type="protein sequence ID" value="KAJ1700842.1"/>
    <property type="molecule type" value="Genomic_DNA"/>
</dbReference>
<dbReference type="InterPro" id="IPR025315">
    <property type="entry name" value="DUF4220"/>
</dbReference>
<dbReference type="InterPro" id="IPR007658">
    <property type="entry name" value="DUF594"/>
</dbReference>
<accession>A0A9Q0HW94</accession>
<feature type="domain" description="DUF4220" evidence="1">
    <location>
        <begin position="14"/>
        <end position="98"/>
    </location>
</feature>
<keyword evidence="3" id="KW-1185">Reference proteome</keyword>
<dbReference type="OrthoDB" id="690787at2759"/>
<gene>
    <name evidence="2" type="ORF">LUZ63_000621</name>
</gene>
<protein>
    <recommendedName>
        <fullName evidence="1">DUF4220 domain-containing protein</fullName>
    </recommendedName>
</protein>
<comment type="caution">
    <text evidence="2">The sequence shown here is derived from an EMBL/GenBank/DDBJ whole genome shotgun (WGS) entry which is preliminary data.</text>
</comment>
<evidence type="ECO:0000313" key="3">
    <source>
        <dbReference type="Proteomes" id="UP001151287"/>
    </source>
</evidence>
<dbReference type="Pfam" id="PF13968">
    <property type="entry name" value="DUF4220"/>
    <property type="match status" value="1"/>
</dbReference>
<proteinExistence type="predicted"/>
<dbReference type="PANTHER" id="PTHR31325">
    <property type="entry name" value="OS01G0798800 PROTEIN-RELATED"/>
    <property type="match status" value="1"/>
</dbReference>
<dbReference type="Pfam" id="PF04578">
    <property type="entry name" value="DUF594"/>
    <property type="match status" value="1"/>
</dbReference>
<sequence>MVVLSGYIPPEDNFNRIVHGRNVDIIITWCILIFILLKETWEISLYLFSDWTKIVLISTYVECTFLKHGLMEKLIRFLCNISIAGRWHDKIDQYNFLEAFNYKPTVYNLLYYLTLGLFSKATDGVKSNGKIDVPKEVKKAVIKSLHLLELDKGFLPSHMPSLERNNVSVEISQMCELNTCSQVILVWHIATSFCEIELCRQYNAYLAESELPSLWSSLKHFCFLLKNMNCCSYHEPSLVKQERLDGELRANFIVANSLSRYCAHLLVNKPKLMPENIFVGAEIFRNTVCEACVVLKGCDTLQTMYKRLMKEGQRNIMSDKEKTIVRLSAKLGKELIETLDEAARWKVLAEVWADLLVYMAPNSNVDAQKKCLETGGEFITHVWALLSHAGILENTFVNQVENSDEECLP</sequence>